<sequence length="41" mass="4979">MTKYNFTRIVREKTAESERKRTCVSFRFFALKIDCIFSINQ</sequence>
<accession>B0PAB6</accession>
<gene>
    <name evidence="1" type="ORF">ANACOL_01685</name>
</gene>
<dbReference type="EMBL" id="ABGD02000012">
    <property type="protein sequence ID" value="EDS11794.1"/>
    <property type="molecule type" value="Genomic_DNA"/>
</dbReference>
<evidence type="ECO:0000313" key="1">
    <source>
        <dbReference type="EMBL" id="EDS11794.1"/>
    </source>
</evidence>
<keyword evidence="2" id="KW-1185">Reference proteome</keyword>
<dbReference type="HOGENOM" id="CLU_3264811_0_0_9"/>
<proteinExistence type="predicted"/>
<reference evidence="1" key="2">
    <citation type="submission" date="2013-09" db="EMBL/GenBank/DDBJ databases">
        <title>Draft genome sequence of Anaerotruncus colihominis(DSM 17241).</title>
        <authorList>
            <person name="Sudarsanam P."/>
            <person name="Ley R."/>
            <person name="Guruge J."/>
            <person name="Turnbaugh P.J."/>
            <person name="Mahowald M."/>
            <person name="Liep D."/>
            <person name="Gordon J."/>
        </authorList>
    </citation>
    <scope>NUCLEOTIDE SEQUENCE</scope>
    <source>
        <strain evidence="1">DSM 17241</strain>
    </source>
</reference>
<reference evidence="1" key="1">
    <citation type="submission" date="2007-11" db="EMBL/GenBank/DDBJ databases">
        <authorList>
            <person name="Fulton L."/>
            <person name="Clifton S."/>
            <person name="Fulton B."/>
            <person name="Xu J."/>
            <person name="Minx P."/>
            <person name="Pepin K.H."/>
            <person name="Johnson M."/>
            <person name="Thiruvilangam P."/>
            <person name="Bhonagiri V."/>
            <person name="Nash W.E."/>
            <person name="Mardis E.R."/>
            <person name="Wilson R.K."/>
        </authorList>
    </citation>
    <scope>NUCLEOTIDE SEQUENCE [LARGE SCALE GENOMIC DNA]</scope>
    <source>
        <strain evidence="1">DSM 17241</strain>
    </source>
</reference>
<name>B0PAB6_9FIRM</name>
<protein>
    <submittedName>
        <fullName evidence="1">Uncharacterized protein</fullName>
    </submittedName>
</protein>
<dbReference type="AlphaFoldDB" id="B0PAB6"/>
<evidence type="ECO:0000313" key="2">
    <source>
        <dbReference type="Proteomes" id="UP000003803"/>
    </source>
</evidence>
<organism evidence="1 2">
    <name type="scientific">Anaerotruncus colihominis DSM 17241</name>
    <dbReference type="NCBI Taxonomy" id="445972"/>
    <lineage>
        <taxon>Bacteria</taxon>
        <taxon>Bacillati</taxon>
        <taxon>Bacillota</taxon>
        <taxon>Clostridia</taxon>
        <taxon>Eubacteriales</taxon>
        <taxon>Oscillospiraceae</taxon>
        <taxon>Anaerotruncus</taxon>
    </lineage>
</organism>
<dbReference type="Proteomes" id="UP000003803">
    <property type="component" value="Unassembled WGS sequence"/>
</dbReference>
<comment type="caution">
    <text evidence="1">The sequence shown here is derived from an EMBL/GenBank/DDBJ whole genome shotgun (WGS) entry which is preliminary data.</text>
</comment>